<dbReference type="SUPFAM" id="SSF56235">
    <property type="entry name" value="N-terminal nucleophile aminohydrolases (Ntn hydrolases)"/>
    <property type="match status" value="1"/>
</dbReference>
<dbReference type="AlphaFoldDB" id="A0A0P1A8W3"/>
<dbReference type="SMART" id="SM00948">
    <property type="entry name" value="Proteasome_A_N"/>
    <property type="match status" value="1"/>
</dbReference>
<dbReference type="STRING" id="4781.A0A0P1A8W3"/>
<dbReference type="PANTHER" id="PTHR11599">
    <property type="entry name" value="PROTEASOME SUBUNIT ALPHA/BETA"/>
    <property type="match status" value="1"/>
</dbReference>
<dbReference type="InterPro" id="IPR029055">
    <property type="entry name" value="Ntn_hydrolases_N"/>
</dbReference>
<comment type="subcellular location">
    <subcellularLocation>
        <location evidence="4">Cytoplasm</location>
    </subcellularLocation>
    <subcellularLocation>
        <location evidence="4">Nucleus</location>
    </subcellularLocation>
</comment>
<dbReference type="InterPro" id="IPR023332">
    <property type="entry name" value="Proteasome_alpha-type"/>
</dbReference>
<name>A0A0P1A8W3_PLAHL</name>
<keyword evidence="7" id="KW-1185">Reference proteome</keyword>
<dbReference type="Proteomes" id="UP000054928">
    <property type="component" value="Unassembled WGS sequence"/>
</dbReference>
<evidence type="ECO:0000259" key="5">
    <source>
        <dbReference type="PROSITE" id="PS00388"/>
    </source>
</evidence>
<dbReference type="InterPro" id="IPR000426">
    <property type="entry name" value="Proteasome_asu_N"/>
</dbReference>
<evidence type="ECO:0000256" key="1">
    <source>
        <dbReference type="ARBA" id="ARBA00022490"/>
    </source>
</evidence>
<dbReference type="NCBIfam" id="NF003075">
    <property type="entry name" value="PRK03996.1"/>
    <property type="match status" value="1"/>
</dbReference>
<proteinExistence type="inferred from homology"/>
<reference evidence="7" key="1">
    <citation type="submission" date="2014-09" db="EMBL/GenBank/DDBJ databases">
        <authorList>
            <person name="Sharma Rahul"/>
            <person name="Thines Marco"/>
        </authorList>
    </citation>
    <scope>NUCLEOTIDE SEQUENCE [LARGE SCALE GENOMIC DNA]</scope>
</reference>
<dbReference type="GO" id="GO:0019773">
    <property type="term" value="C:proteasome core complex, alpha-subunit complex"/>
    <property type="evidence" value="ECO:0007669"/>
    <property type="project" value="UniProtKB-UniRule"/>
</dbReference>
<dbReference type="OMA" id="ICMLDHH"/>
<dbReference type="RefSeq" id="XP_024573306.1">
    <property type="nucleotide sequence ID" value="XM_024722206.1"/>
</dbReference>
<dbReference type="FunFam" id="3.60.20.10:FF:000004">
    <property type="entry name" value="Proteasome subunit alpha type-4"/>
    <property type="match status" value="1"/>
</dbReference>
<keyword evidence="4" id="KW-0539">Nucleus</keyword>
<dbReference type="OrthoDB" id="431557at2759"/>
<dbReference type="GO" id="GO:0005634">
    <property type="term" value="C:nucleus"/>
    <property type="evidence" value="ECO:0007669"/>
    <property type="project" value="UniProtKB-SubCell"/>
</dbReference>
<evidence type="ECO:0000256" key="4">
    <source>
        <dbReference type="RuleBase" id="RU000551"/>
    </source>
</evidence>
<keyword evidence="1 4" id="KW-0963">Cytoplasm</keyword>
<protein>
    <recommendedName>
        <fullName evidence="4">Proteasome subunit alpha type</fullName>
    </recommendedName>
</protein>
<dbReference type="PROSITE" id="PS00388">
    <property type="entry name" value="PROTEASOME_ALPHA_1"/>
    <property type="match status" value="1"/>
</dbReference>
<dbReference type="EMBL" id="CCYD01000252">
    <property type="protein sequence ID" value="CEG36937.1"/>
    <property type="molecule type" value="Genomic_DNA"/>
</dbReference>
<accession>A0A0P1A8W3</accession>
<dbReference type="Gene3D" id="3.60.20.10">
    <property type="entry name" value="Glutamine Phosphoribosylpyrophosphate, subunit 1, domain 1"/>
    <property type="match status" value="1"/>
</dbReference>
<dbReference type="Pfam" id="PF10584">
    <property type="entry name" value="Proteasome_A_N"/>
    <property type="match status" value="1"/>
</dbReference>
<dbReference type="GO" id="GO:0006511">
    <property type="term" value="P:ubiquitin-dependent protein catabolic process"/>
    <property type="evidence" value="ECO:0007669"/>
    <property type="project" value="InterPro"/>
</dbReference>
<dbReference type="InterPro" id="IPR001353">
    <property type="entry name" value="Proteasome_sua/b"/>
</dbReference>
<dbReference type="Pfam" id="PF00227">
    <property type="entry name" value="Proteasome"/>
    <property type="match status" value="1"/>
</dbReference>
<keyword evidence="2 3" id="KW-0647">Proteasome</keyword>
<evidence type="ECO:0000313" key="6">
    <source>
        <dbReference type="EMBL" id="CEG36937.1"/>
    </source>
</evidence>
<comment type="similarity">
    <text evidence="3 4">Belongs to the peptidase T1A family.</text>
</comment>
<feature type="domain" description="Proteasome alpha-type subunits" evidence="5">
    <location>
        <begin position="4"/>
        <end position="26"/>
    </location>
</feature>
<comment type="subunit">
    <text evidence="4">The 26S proteasome consists of a 20S proteasome core and two 19S regulatory subunits.</text>
</comment>
<dbReference type="GeneID" id="36399242"/>
<dbReference type="GO" id="GO:0005737">
    <property type="term" value="C:cytoplasm"/>
    <property type="evidence" value="ECO:0007669"/>
    <property type="project" value="UniProtKB-SubCell"/>
</dbReference>
<dbReference type="CDD" id="cd03755">
    <property type="entry name" value="proteasome_alpha_type_7"/>
    <property type="match status" value="1"/>
</dbReference>
<organism evidence="6 7">
    <name type="scientific">Plasmopara halstedii</name>
    <name type="common">Downy mildew of sunflower</name>
    <dbReference type="NCBI Taxonomy" id="4781"/>
    <lineage>
        <taxon>Eukaryota</taxon>
        <taxon>Sar</taxon>
        <taxon>Stramenopiles</taxon>
        <taxon>Oomycota</taxon>
        <taxon>Peronosporomycetes</taxon>
        <taxon>Peronosporales</taxon>
        <taxon>Peronosporaceae</taxon>
        <taxon>Plasmopara</taxon>
    </lineage>
</organism>
<evidence type="ECO:0000256" key="2">
    <source>
        <dbReference type="ARBA" id="ARBA00022942"/>
    </source>
</evidence>
<sequence length="253" mass="27954">MSRYDRAITVFSPDGHLFQVEYAMEAVKKGAVAVGVRGQNAVVLAVERKETAKLQDPRTVRKICKVDDHISIAFAGLTADARVLVNKARLECQSYRLTVEDAPSVEYVARYVARVQQKYTQRGGVRPFGISMLIAGCDSQGIPQLYQTDPSGTFSAWKANATGRNSSNIREFLEKHYVENATEEEAITLAIKALLEVVESGSKNIEIVVVRVGGKVSPLEDEKVNALCDKIEEEKEAARQASARTSWHLRPTN</sequence>
<evidence type="ECO:0000313" key="7">
    <source>
        <dbReference type="Proteomes" id="UP000054928"/>
    </source>
</evidence>
<evidence type="ECO:0000256" key="3">
    <source>
        <dbReference type="PROSITE-ProRule" id="PRU00808"/>
    </source>
</evidence>
<dbReference type="PROSITE" id="PS51475">
    <property type="entry name" value="PROTEASOME_ALPHA_2"/>
    <property type="match status" value="1"/>
</dbReference>
<dbReference type="InterPro" id="IPR050115">
    <property type="entry name" value="Proteasome_alpha"/>
</dbReference>